<dbReference type="PATRIC" id="fig|698759.3.peg.2961"/>
<comment type="caution">
    <text evidence="1">The sequence shown here is derived from an EMBL/GenBank/DDBJ whole genome shotgun (WGS) entry which is preliminary data.</text>
</comment>
<dbReference type="EMBL" id="AEJC01000217">
    <property type="protein sequence ID" value="EKX66456.1"/>
    <property type="molecule type" value="Genomic_DNA"/>
</dbReference>
<gene>
    <name evidence="1" type="ORF">STRIP9103_04229</name>
</gene>
<evidence type="ECO:0000313" key="1">
    <source>
        <dbReference type="EMBL" id="EKX66456.1"/>
    </source>
</evidence>
<accession>L1L065</accession>
<keyword evidence="2" id="KW-1185">Reference proteome</keyword>
<dbReference type="AlphaFoldDB" id="L1L065"/>
<protein>
    <recommendedName>
        <fullName evidence="3">Lipoprotein</fullName>
    </recommendedName>
</protein>
<evidence type="ECO:0008006" key="3">
    <source>
        <dbReference type="Google" id="ProtNLM"/>
    </source>
</evidence>
<sequence length="124" mass="13845">MATVTLGKESVHTEAECYEKLSVEQVQKCTKEKPSESIELPQGETLRVGVDPEISKTGWALWIDGEQATNPFKKTYYTFENADLFAVQPGQQAKKSLTISVVEQNKEGTEFKGVWNFTLTNPDA</sequence>
<dbReference type="Proteomes" id="UP000010411">
    <property type="component" value="Unassembled WGS sequence"/>
</dbReference>
<proteinExistence type="predicted"/>
<evidence type="ECO:0000313" key="2">
    <source>
        <dbReference type="Proteomes" id="UP000010411"/>
    </source>
</evidence>
<name>L1L065_9ACTN</name>
<organism evidence="1 2">
    <name type="scientific">Streptomyces ipomoeae 91-03</name>
    <dbReference type="NCBI Taxonomy" id="698759"/>
    <lineage>
        <taxon>Bacteria</taxon>
        <taxon>Bacillati</taxon>
        <taxon>Actinomycetota</taxon>
        <taxon>Actinomycetes</taxon>
        <taxon>Kitasatosporales</taxon>
        <taxon>Streptomycetaceae</taxon>
        <taxon>Streptomyces</taxon>
    </lineage>
</organism>
<reference evidence="1 2" key="1">
    <citation type="submission" date="2012-11" db="EMBL/GenBank/DDBJ databases">
        <authorList>
            <person name="Huguet-Tapia J.C."/>
            <person name="Durkin A.S."/>
            <person name="Pettis G.S."/>
            <person name="Badger J.H."/>
        </authorList>
    </citation>
    <scope>NUCLEOTIDE SEQUENCE [LARGE SCALE GENOMIC DNA]</scope>
    <source>
        <strain evidence="1 2">91-03</strain>
    </source>
</reference>